<feature type="transmembrane region" description="Helical" evidence="10">
    <location>
        <begin position="197"/>
        <end position="214"/>
    </location>
</feature>
<dbReference type="PRINTS" id="PR00758">
    <property type="entry name" value="ARSENICPUMP"/>
</dbReference>
<evidence type="ECO:0000256" key="5">
    <source>
        <dbReference type="ARBA" id="ARBA00022475"/>
    </source>
</evidence>
<feature type="transmembrane region" description="Helical" evidence="10">
    <location>
        <begin position="132"/>
        <end position="153"/>
    </location>
</feature>
<gene>
    <name evidence="12" type="ORF">GCM10023147_12080</name>
</gene>
<dbReference type="RefSeq" id="WP_344992360.1">
    <property type="nucleotide sequence ID" value="NZ_BAABFR010000013.1"/>
</dbReference>
<comment type="similarity">
    <text evidence="3">Belongs to the CitM (TC 2.A.11) transporter family.</text>
</comment>
<accession>A0ABP8J9Y8</accession>
<dbReference type="PANTHER" id="PTHR43302:SF5">
    <property type="entry name" value="TRANSPORTER ARSB-RELATED"/>
    <property type="match status" value="1"/>
</dbReference>
<name>A0ABP8J9Y8_9ACTN</name>
<evidence type="ECO:0000256" key="4">
    <source>
        <dbReference type="ARBA" id="ARBA00022448"/>
    </source>
</evidence>
<feature type="domain" description="Citrate transporter-like" evidence="11">
    <location>
        <begin position="9"/>
        <end position="316"/>
    </location>
</feature>
<feature type="transmembrane region" description="Helical" evidence="10">
    <location>
        <begin position="338"/>
        <end position="356"/>
    </location>
</feature>
<keyword evidence="5" id="KW-1003">Cell membrane</keyword>
<proteinExistence type="inferred from homology"/>
<protein>
    <submittedName>
        <fullName evidence="12">ArsB/NhaD family transporter</fullName>
    </submittedName>
</protein>
<dbReference type="PANTHER" id="PTHR43302">
    <property type="entry name" value="TRANSPORTER ARSB-RELATED"/>
    <property type="match status" value="1"/>
</dbReference>
<comment type="caution">
    <text evidence="12">The sequence shown here is derived from an EMBL/GenBank/DDBJ whole genome shotgun (WGS) entry which is preliminary data.</text>
</comment>
<evidence type="ECO:0000256" key="7">
    <source>
        <dbReference type="ARBA" id="ARBA00022849"/>
    </source>
</evidence>
<feature type="transmembrane region" description="Helical" evidence="10">
    <location>
        <begin position="299"/>
        <end position="318"/>
    </location>
</feature>
<reference evidence="13" key="1">
    <citation type="journal article" date="2019" name="Int. J. Syst. Evol. Microbiol.">
        <title>The Global Catalogue of Microorganisms (GCM) 10K type strain sequencing project: providing services to taxonomists for standard genome sequencing and annotation.</title>
        <authorList>
            <consortium name="The Broad Institute Genomics Platform"/>
            <consortium name="The Broad Institute Genome Sequencing Center for Infectious Disease"/>
            <person name="Wu L."/>
            <person name="Ma J."/>
        </authorList>
    </citation>
    <scope>NUCLEOTIDE SEQUENCE [LARGE SCALE GENOMIC DNA]</scope>
    <source>
        <strain evidence="13">JCM 17688</strain>
    </source>
</reference>
<keyword evidence="7" id="KW-0059">Arsenical resistance</keyword>
<evidence type="ECO:0000313" key="13">
    <source>
        <dbReference type="Proteomes" id="UP001500635"/>
    </source>
</evidence>
<comment type="subcellular location">
    <subcellularLocation>
        <location evidence="1">Cell membrane</location>
        <topology evidence="1">Multi-pass membrane protein</topology>
    </subcellularLocation>
</comment>
<evidence type="ECO:0000256" key="6">
    <source>
        <dbReference type="ARBA" id="ARBA00022692"/>
    </source>
</evidence>
<evidence type="ECO:0000259" key="11">
    <source>
        <dbReference type="Pfam" id="PF03600"/>
    </source>
</evidence>
<feature type="transmembrane region" description="Helical" evidence="10">
    <location>
        <begin position="226"/>
        <end position="252"/>
    </location>
</feature>
<evidence type="ECO:0000256" key="10">
    <source>
        <dbReference type="SAM" id="Phobius"/>
    </source>
</evidence>
<comment type="similarity">
    <text evidence="2">Belongs to the ArsB family.</text>
</comment>
<dbReference type="InterPro" id="IPR000802">
    <property type="entry name" value="Arsenical_pump_ArsB"/>
</dbReference>
<evidence type="ECO:0000256" key="1">
    <source>
        <dbReference type="ARBA" id="ARBA00004651"/>
    </source>
</evidence>
<evidence type="ECO:0000256" key="8">
    <source>
        <dbReference type="ARBA" id="ARBA00022989"/>
    </source>
</evidence>
<evidence type="ECO:0000256" key="3">
    <source>
        <dbReference type="ARBA" id="ARBA00009843"/>
    </source>
</evidence>
<organism evidence="12 13">
    <name type="scientific">Tsukamurella soli</name>
    <dbReference type="NCBI Taxonomy" id="644556"/>
    <lineage>
        <taxon>Bacteria</taxon>
        <taxon>Bacillati</taxon>
        <taxon>Actinomycetota</taxon>
        <taxon>Actinomycetes</taxon>
        <taxon>Mycobacteriales</taxon>
        <taxon>Tsukamurellaceae</taxon>
        <taxon>Tsukamurella</taxon>
    </lineage>
</organism>
<dbReference type="EMBL" id="BAABFR010000013">
    <property type="protein sequence ID" value="GAA4387538.1"/>
    <property type="molecule type" value="Genomic_DNA"/>
</dbReference>
<dbReference type="InterPro" id="IPR004680">
    <property type="entry name" value="Cit_transptr-like_dom"/>
</dbReference>
<feature type="transmembrane region" description="Helical" evidence="10">
    <location>
        <begin position="174"/>
        <end position="191"/>
    </location>
</feature>
<evidence type="ECO:0000256" key="2">
    <source>
        <dbReference type="ARBA" id="ARBA00006433"/>
    </source>
</evidence>
<keyword evidence="9 10" id="KW-0472">Membrane</keyword>
<sequence>MSSFVAQVGPVLVFLLAITVVAEIAQLAGVFDVAGNAAVVAGRGRVWALWLLTVALACVSTVLLSLDTTAVLLTPVVLAAARRVRAAPLPFAMTTVWLANTASLLLPVSNLSNLLAEYHFRAWGGVHGYLSTAWRPALVAIAVTVALLALLHGRALFGAGRYVIAPPPRVQDRALLWVAGGVCVALCPAFVSGLPPALPALVGAVVLVGVLAVRDPGALRRIAVPWRMVLVLAVVFAAVQGLLHAGLAAVVASAAGTGGGPADLLRLAALGAAAANGVNNLPAYLALEPAALGSPQRMIALLVGVNMGPVVTLWASLATVLWRQRCARAGLQIPLGRFAWQGLLLAVCVVCAAALAI</sequence>
<keyword evidence="4" id="KW-0813">Transport</keyword>
<dbReference type="Pfam" id="PF03600">
    <property type="entry name" value="CitMHS"/>
    <property type="match status" value="1"/>
</dbReference>
<feature type="transmembrane region" description="Helical" evidence="10">
    <location>
        <begin position="91"/>
        <end position="112"/>
    </location>
</feature>
<keyword evidence="6 10" id="KW-0812">Transmembrane</keyword>
<keyword evidence="8 10" id="KW-1133">Transmembrane helix</keyword>
<feature type="transmembrane region" description="Helical" evidence="10">
    <location>
        <begin position="46"/>
        <end position="79"/>
    </location>
</feature>
<evidence type="ECO:0000256" key="9">
    <source>
        <dbReference type="ARBA" id="ARBA00023136"/>
    </source>
</evidence>
<keyword evidence="13" id="KW-1185">Reference proteome</keyword>
<dbReference type="Proteomes" id="UP001500635">
    <property type="component" value="Unassembled WGS sequence"/>
</dbReference>
<evidence type="ECO:0000313" key="12">
    <source>
        <dbReference type="EMBL" id="GAA4387538.1"/>
    </source>
</evidence>